<keyword evidence="3" id="KW-0862">Zinc</keyword>
<dbReference type="SUPFAM" id="SSF57716">
    <property type="entry name" value="Glucocorticoid receptor-like (DNA-binding domain)"/>
    <property type="match status" value="1"/>
</dbReference>
<feature type="domain" description="THAP-type" evidence="6">
    <location>
        <begin position="100"/>
        <end position="157"/>
    </location>
</feature>
<dbReference type="AlphaFoldDB" id="A0AAN7PNJ9"/>
<sequence length="225" mass="25362">MKVGIVVVLTVSVVLLCLVHLQQVETKWVTFTEYFTRFPKYKPELAEIVGAACNQKHKRKDDAGICRPVEEVDQGVENLLEWSAFKRDAQYTTTSKYLARRLPKEPEKRKLWLKQIGIMHLDVDCKNHYRVCNLHFEGVMGLKDIKNRLKLNAVPILLLPEHPKANQSTVISAGDCRSTSSFALKTILPTSSPSVSCAEILTSLPHVSCAGANESIFIYTYTSKK</sequence>
<evidence type="ECO:0000313" key="7">
    <source>
        <dbReference type="EMBL" id="KAK4887081.1"/>
    </source>
</evidence>
<feature type="signal peptide" evidence="5">
    <location>
        <begin position="1"/>
        <end position="26"/>
    </location>
</feature>
<name>A0AAN7PNJ9_9COLE</name>
<evidence type="ECO:0000313" key="8">
    <source>
        <dbReference type="Proteomes" id="UP001353858"/>
    </source>
</evidence>
<comment type="caution">
    <text evidence="7">The sequence shown here is derived from an EMBL/GenBank/DDBJ whole genome shotgun (WGS) entry which is preliminary data.</text>
</comment>
<dbReference type="GO" id="GO:0008270">
    <property type="term" value="F:zinc ion binding"/>
    <property type="evidence" value="ECO:0007669"/>
    <property type="project" value="UniProtKB-KW"/>
</dbReference>
<evidence type="ECO:0000256" key="4">
    <source>
        <dbReference type="ARBA" id="ARBA00023125"/>
    </source>
</evidence>
<proteinExistence type="predicted"/>
<evidence type="ECO:0000259" key="6">
    <source>
        <dbReference type="Pfam" id="PF05485"/>
    </source>
</evidence>
<dbReference type="Pfam" id="PF05485">
    <property type="entry name" value="THAP"/>
    <property type="match status" value="1"/>
</dbReference>
<reference evidence="8" key="1">
    <citation type="submission" date="2023-01" db="EMBL/GenBank/DDBJ databases">
        <title>Key to firefly adult light organ development and bioluminescence: homeobox transcription factors regulate luciferase expression and transportation to peroxisome.</title>
        <authorList>
            <person name="Fu X."/>
        </authorList>
    </citation>
    <scope>NUCLEOTIDE SEQUENCE [LARGE SCALE GENOMIC DNA]</scope>
</reference>
<feature type="chain" id="PRO_5042956996" description="THAP-type domain-containing protein" evidence="5">
    <location>
        <begin position="27"/>
        <end position="225"/>
    </location>
</feature>
<accession>A0AAN7PNJ9</accession>
<evidence type="ECO:0000256" key="1">
    <source>
        <dbReference type="ARBA" id="ARBA00022723"/>
    </source>
</evidence>
<keyword evidence="1" id="KW-0479">Metal-binding</keyword>
<evidence type="ECO:0000256" key="3">
    <source>
        <dbReference type="ARBA" id="ARBA00022833"/>
    </source>
</evidence>
<keyword evidence="5" id="KW-0732">Signal</keyword>
<keyword evidence="2" id="KW-0863">Zinc-finger</keyword>
<dbReference type="GO" id="GO:0003677">
    <property type="term" value="F:DNA binding"/>
    <property type="evidence" value="ECO:0007669"/>
    <property type="project" value="UniProtKB-KW"/>
</dbReference>
<protein>
    <recommendedName>
        <fullName evidence="6">THAP-type domain-containing protein</fullName>
    </recommendedName>
</protein>
<evidence type="ECO:0000256" key="5">
    <source>
        <dbReference type="SAM" id="SignalP"/>
    </source>
</evidence>
<keyword evidence="4" id="KW-0238">DNA-binding</keyword>
<dbReference type="EMBL" id="JARPUR010000001">
    <property type="protein sequence ID" value="KAK4887081.1"/>
    <property type="molecule type" value="Genomic_DNA"/>
</dbReference>
<dbReference type="Proteomes" id="UP001353858">
    <property type="component" value="Unassembled WGS sequence"/>
</dbReference>
<dbReference type="InterPro" id="IPR006612">
    <property type="entry name" value="THAP_Znf"/>
</dbReference>
<organism evidence="7 8">
    <name type="scientific">Aquatica leii</name>
    <dbReference type="NCBI Taxonomy" id="1421715"/>
    <lineage>
        <taxon>Eukaryota</taxon>
        <taxon>Metazoa</taxon>
        <taxon>Ecdysozoa</taxon>
        <taxon>Arthropoda</taxon>
        <taxon>Hexapoda</taxon>
        <taxon>Insecta</taxon>
        <taxon>Pterygota</taxon>
        <taxon>Neoptera</taxon>
        <taxon>Endopterygota</taxon>
        <taxon>Coleoptera</taxon>
        <taxon>Polyphaga</taxon>
        <taxon>Elateriformia</taxon>
        <taxon>Elateroidea</taxon>
        <taxon>Lampyridae</taxon>
        <taxon>Luciolinae</taxon>
        <taxon>Aquatica</taxon>
    </lineage>
</organism>
<gene>
    <name evidence="7" type="ORF">RN001_003352</name>
</gene>
<keyword evidence="8" id="KW-1185">Reference proteome</keyword>
<evidence type="ECO:0000256" key="2">
    <source>
        <dbReference type="ARBA" id="ARBA00022771"/>
    </source>
</evidence>